<keyword evidence="7 12" id="KW-0479">Metal-binding</keyword>
<dbReference type="AlphaFoldDB" id="A0A2S3W4P5"/>
<evidence type="ECO:0000256" key="12">
    <source>
        <dbReference type="HAMAP-Rule" id="MF_00388"/>
    </source>
</evidence>
<evidence type="ECO:0000256" key="4">
    <source>
        <dbReference type="ARBA" id="ARBA00012745"/>
    </source>
</evidence>
<evidence type="ECO:0000256" key="8">
    <source>
        <dbReference type="ARBA" id="ARBA00022801"/>
    </source>
</evidence>
<reference evidence="13 14" key="1">
    <citation type="submission" date="2018-01" db="EMBL/GenBank/DDBJ databases">
        <title>Draft Genome Sequence of Komagataeibacter maltaceti LMG 1529, a Vinegar Producing Acetic Acid Bacterium Isolated from Malt Vinegar Brewery Acetifiers.</title>
        <authorList>
            <person name="Zhang Q."/>
            <person name="Hollensteiner J."/>
            <person name="Poehlein A."/>
            <person name="Daniel R."/>
        </authorList>
    </citation>
    <scope>NUCLEOTIDE SEQUENCE [LARGE SCALE GENOMIC DNA]</scope>
    <source>
        <strain evidence="13 14">LMG 1529</strain>
    </source>
</reference>
<comment type="catalytic activity">
    <reaction evidence="11 12">
        <text>a UDP-3-O-[(3R)-3-hydroxyacyl]-N-acetyl-alpha-D-glucosamine + H2O = a UDP-3-O-[(3R)-3-hydroxyacyl]-alpha-D-glucosamine + acetate</text>
        <dbReference type="Rhea" id="RHEA:67816"/>
        <dbReference type="ChEBI" id="CHEBI:15377"/>
        <dbReference type="ChEBI" id="CHEBI:30089"/>
        <dbReference type="ChEBI" id="CHEBI:137740"/>
        <dbReference type="ChEBI" id="CHEBI:173225"/>
        <dbReference type="EC" id="3.5.1.108"/>
    </reaction>
</comment>
<keyword evidence="8 12" id="KW-0378">Hydrolase</keyword>
<dbReference type="NCBIfam" id="TIGR00325">
    <property type="entry name" value="lpxC"/>
    <property type="match status" value="1"/>
</dbReference>
<evidence type="ECO:0000256" key="2">
    <source>
        <dbReference type="ARBA" id="ARBA00002923"/>
    </source>
</evidence>
<organism evidence="13 14">
    <name type="scientific">Novacetimonas maltaceti</name>
    <dbReference type="NCBI Taxonomy" id="1203393"/>
    <lineage>
        <taxon>Bacteria</taxon>
        <taxon>Pseudomonadati</taxon>
        <taxon>Pseudomonadota</taxon>
        <taxon>Alphaproteobacteria</taxon>
        <taxon>Acetobacterales</taxon>
        <taxon>Acetobacteraceae</taxon>
        <taxon>Novacetimonas</taxon>
    </lineage>
</organism>
<gene>
    <name evidence="12 13" type="primary">lpxC</name>
    <name evidence="13" type="ORF">KMAL_06030</name>
</gene>
<evidence type="ECO:0000256" key="7">
    <source>
        <dbReference type="ARBA" id="ARBA00022723"/>
    </source>
</evidence>
<keyword evidence="9 12" id="KW-0862">Zinc</keyword>
<dbReference type="PANTHER" id="PTHR33694:SF1">
    <property type="entry name" value="UDP-3-O-ACYL-N-ACETYLGLUCOSAMINE DEACETYLASE 1, MITOCHONDRIAL-RELATED"/>
    <property type="match status" value="1"/>
</dbReference>
<dbReference type="Gene3D" id="3.30.230.20">
    <property type="entry name" value="lpxc deacetylase, domain 1"/>
    <property type="match status" value="1"/>
</dbReference>
<dbReference type="GO" id="GO:0009245">
    <property type="term" value="P:lipid A biosynthetic process"/>
    <property type="evidence" value="ECO:0007669"/>
    <property type="project" value="UniProtKB-UniRule"/>
</dbReference>
<dbReference type="InterPro" id="IPR020568">
    <property type="entry name" value="Ribosomal_Su5_D2-typ_SF"/>
</dbReference>
<dbReference type="PANTHER" id="PTHR33694">
    <property type="entry name" value="UDP-3-O-ACYL-N-ACETYLGLUCOSAMINE DEACETYLASE 1, MITOCHONDRIAL-RELATED"/>
    <property type="match status" value="1"/>
</dbReference>
<keyword evidence="10 12" id="KW-0443">Lipid metabolism</keyword>
<dbReference type="RefSeq" id="WP_110094292.1">
    <property type="nucleotide sequence ID" value="NZ_NKUE01000002.1"/>
</dbReference>
<dbReference type="OrthoDB" id="9802746at2"/>
<evidence type="ECO:0000256" key="1">
    <source>
        <dbReference type="ARBA" id="ARBA00001947"/>
    </source>
</evidence>
<comment type="cofactor">
    <cofactor evidence="1 12">
        <name>Zn(2+)</name>
        <dbReference type="ChEBI" id="CHEBI:29105"/>
    </cofactor>
</comment>
<accession>A0A2S3W4P5</accession>
<comment type="caution">
    <text evidence="13">The sequence shown here is derived from an EMBL/GenBank/DDBJ whole genome shotgun (WGS) entry which is preliminary data.</text>
</comment>
<sequence>MDGMSIGPHELADACVTETVMPRPDAPDAMWQHTLRRPISSIGTGLHTGRRISLSLSPAPVGTGIIFRRTDLENRIIPATYDHVVDTRLSTVIGDPSPTSALRVATIEHLMSALCGCGIDNAYVDLDGPEVPVFDGSASEFMFLLDCAGRERQSAGRPTLEILRTVRVEDGDAFAELSPPSTDGLNISMSIDFAAQAIGRQIFSARVCASSFRRDLENCRTFTLRQEIDALHAAGLARGGSLDNAIVVDDDRILNPTGLRRPDEFVRHKVVDVIGDLYLAGAVIHGDFHGHKSGHTLNNRLLRTLMADTAAWRLHGVPLHRGQIGRAAA</sequence>
<comment type="function">
    <text evidence="2 12">Catalyzes the hydrolysis of UDP-3-O-myristoyl-N-acetylglucosamine to form UDP-3-O-myristoylglucosamine and acetate, the committed step in lipid A biosynthesis.</text>
</comment>
<dbReference type="UniPathway" id="UPA00359">
    <property type="reaction ID" value="UER00478"/>
</dbReference>
<dbReference type="GO" id="GO:0103117">
    <property type="term" value="F:UDP-3-O-acyl-N-acetylglucosamine deacetylase activity"/>
    <property type="evidence" value="ECO:0007669"/>
    <property type="project" value="UniProtKB-UniRule"/>
</dbReference>
<dbReference type="EMBL" id="POTC01000004">
    <property type="protein sequence ID" value="POF63844.1"/>
    <property type="molecule type" value="Genomic_DNA"/>
</dbReference>
<evidence type="ECO:0000256" key="10">
    <source>
        <dbReference type="ARBA" id="ARBA00023098"/>
    </source>
</evidence>
<proteinExistence type="inferred from homology"/>
<comment type="similarity">
    <text evidence="12">Belongs to the LpxC family.</text>
</comment>
<keyword evidence="5 12" id="KW-0444">Lipid biosynthesis</keyword>
<keyword evidence="6 12" id="KW-0441">Lipid A biosynthesis</keyword>
<dbReference type="InterPro" id="IPR011334">
    <property type="entry name" value="UDP-acyl_GlcNac_deAcase_C"/>
</dbReference>
<feature type="binding site" evidence="12">
    <location>
        <position position="109"/>
    </location>
    <ligand>
        <name>Zn(2+)</name>
        <dbReference type="ChEBI" id="CHEBI:29105"/>
    </ligand>
</feature>
<dbReference type="InterPro" id="IPR015870">
    <property type="entry name" value="UDP-acyl_N-AcGlcN_deAcase_N"/>
</dbReference>
<dbReference type="HAMAP" id="MF_00388">
    <property type="entry name" value="LpxC"/>
    <property type="match status" value="1"/>
</dbReference>
<dbReference type="SUPFAM" id="SSF54211">
    <property type="entry name" value="Ribosomal protein S5 domain 2-like"/>
    <property type="match status" value="2"/>
</dbReference>
<comment type="pathway">
    <text evidence="3 12">Glycolipid biosynthesis; lipid IV(A) biosynthesis; lipid IV(A) from (3R)-3-hydroxytetradecanoyl-[acyl-carrier-protein] and UDP-N-acetyl-alpha-D-glucosamine: step 2/6.</text>
</comment>
<dbReference type="Proteomes" id="UP000237344">
    <property type="component" value="Unassembled WGS sequence"/>
</dbReference>
<dbReference type="GO" id="GO:0016020">
    <property type="term" value="C:membrane"/>
    <property type="evidence" value="ECO:0007669"/>
    <property type="project" value="GOC"/>
</dbReference>
<keyword evidence="14" id="KW-1185">Reference proteome</keyword>
<protein>
    <recommendedName>
        <fullName evidence="4 12">UDP-3-O-acyl-N-acetylglucosamine deacetylase</fullName>
        <shortName evidence="12">UDP-3-O-acyl-GlcNAc deacetylase</shortName>
        <ecNumber evidence="4 12">3.5.1.108</ecNumber>
    </recommendedName>
    <alternativeName>
        <fullName evidence="12">UDP-3-O-[R-3-hydroxymyristoyl]-N-acetylglucosamine deacetylase</fullName>
    </alternativeName>
</protein>
<dbReference type="EC" id="3.5.1.108" evidence="4 12"/>
<evidence type="ECO:0000256" key="5">
    <source>
        <dbReference type="ARBA" id="ARBA00022516"/>
    </source>
</evidence>
<feature type="binding site" evidence="12">
    <location>
        <position position="268"/>
    </location>
    <ligand>
        <name>Zn(2+)</name>
        <dbReference type="ChEBI" id="CHEBI:29105"/>
    </ligand>
</feature>
<dbReference type="Gene3D" id="3.30.1700.10">
    <property type="entry name" value="lpxc deacetylase, domain 2"/>
    <property type="match status" value="1"/>
</dbReference>
<evidence type="ECO:0000256" key="11">
    <source>
        <dbReference type="ARBA" id="ARBA00024535"/>
    </source>
</evidence>
<evidence type="ECO:0000256" key="6">
    <source>
        <dbReference type="ARBA" id="ARBA00022556"/>
    </source>
</evidence>
<dbReference type="InterPro" id="IPR004463">
    <property type="entry name" value="UDP-acyl_GlcNac_deAcase"/>
</dbReference>
<dbReference type="GO" id="GO:0046872">
    <property type="term" value="F:metal ion binding"/>
    <property type="evidence" value="ECO:0007669"/>
    <property type="project" value="UniProtKB-KW"/>
</dbReference>
<evidence type="ECO:0000313" key="14">
    <source>
        <dbReference type="Proteomes" id="UP000237344"/>
    </source>
</evidence>
<feature type="active site" description="Proton donor" evidence="12">
    <location>
        <position position="295"/>
    </location>
</feature>
<dbReference type="Pfam" id="PF03331">
    <property type="entry name" value="LpxC"/>
    <property type="match status" value="1"/>
</dbReference>
<evidence type="ECO:0000256" key="9">
    <source>
        <dbReference type="ARBA" id="ARBA00022833"/>
    </source>
</evidence>
<name>A0A2S3W4P5_9PROT</name>
<feature type="binding site" evidence="12">
    <location>
        <position position="272"/>
    </location>
    <ligand>
        <name>Zn(2+)</name>
        <dbReference type="ChEBI" id="CHEBI:29105"/>
    </ligand>
</feature>
<evidence type="ECO:0000313" key="13">
    <source>
        <dbReference type="EMBL" id="POF63844.1"/>
    </source>
</evidence>
<evidence type="ECO:0000256" key="3">
    <source>
        <dbReference type="ARBA" id="ARBA00005002"/>
    </source>
</evidence>